<protein>
    <recommendedName>
        <fullName evidence="3">DNA-directed DNA polymerase</fullName>
    </recommendedName>
</protein>
<organism evidence="1 2">
    <name type="scientific">Rhizophagus clarus</name>
    <dbReference type="NCBI Taxonomy" id="94130"/>
    <lineage>
        <taxon>Eukaryota</taxon>
        <taxon>Fungi</taxon>
        <taxon>Fungi incertae sedis</taxon>
        <taxon>Mucoromycota</taxon>
        <taxon>Glomeromycotina</taxon>
        <taxon>Glomeromycetes</taxon>
        <taxon>Glomerales</taxon>
        <taxon>Glomeraceae</taxon>
        <taxon>Rhizophagus</taxon>
    </lineage>
</organism>
<sequence>MRSYIWAGFINFDQCKRQDSLEKAYIKINAERNAFLLETKKLGLPIDISLLDWDIKKTVLWLFEKLSVGIPANKPLDALEVQQISKAMIGGIIWVQNNWKGYGRSYDKMSPYPSIQQSALNFFISKGGIVSQVAKRILNTLWGALCQIKKTYKTLTVSSKSFDFPDAYGRKIISEIVQPYIDKVRCIHTDGFILKENINNSPLYTCSKDAFKILKVLKFKKEGEYHDKNTMTITDSSNEKKISLYISTFGMRLPNITQAEVFTKLVHKKLPVELQGKDIIDNITKKQSFSLRMLGSSKYKEKIDEHVYVKKAILPKDRTTFDFMLHLLNDESKIVKSLLLAVSESEVKKYNNDINNKITEAEFELVEKLL</sequence>
<evidence type="ECO:0008006" key="3">
    <source>
        <dbReference type="Google" id="ProtNLM"/>
    </source>
</evidence>
<name>A0A2Z6R8E4_9GLOM</name>
<evidence type="ECO:0000313" key="1">
    <source>
        <dbReference type="EMBL" id="GBB97202.1"/>
    </source>
</evidence>
<gene>
    <name evidence="1" type="ORF">RclHR1_02940004</name>
</gene>
<accession>A0A2Z6R8E4</accession>
<dbReference type="Proteomes" id="UP000247702">
    <property type="component" value="Unassembled WGS sequence"/>
</dbReference>
<proteinExistence type="predicted"/>
<evidence type="ECO:0000313" key="2">
    <source>
        <dbReference type="Proteomes" id="UP000247702"/>
    </source>
</evidence>
<reference evidence="1 2" key="1">
    <citation type="submission" date="2017-11" db="EMBL/GenBank/DDBJ databases">
        <title>The genome of Rhizophagus clarus HR1 reveals common genetic basis of auxotrophy among arbuscular mycorrhizal fungi.</title>
        <authorList>
            <person name="Kobayashi Y."/>
        </authorList>
    </citation>
    <scope>NUCLEOTIDE SEQUENCE [LARGE SCALE GENOMIC DNA]</scope>
    <source>
        <strain evidence="1 2">HR1</strain>
    </source>
</reference>
<dbReference type="AlphaFoldDB" id="A0A2Z6R8E4"/>
<keyword evidence="2" id="KW-1185">Reference proteome</keyword>
<dbReference type="EMBL" id="BEXD01002157">
    <property type="protein sequence ID" value="GBB97202.1"/>
    <property type="molecule type" value="Genomic_DNA"/>
</dbReference>
<comment type="caution">
    <text evidence="1">The sequence shown here is derived from an EMBL/GenBank/DDBJ whole genome shotgun (WGS) entry which is preliminary data.</text>
</comment>